<reference evidence="2 3" key="1">
    <citation type="submission" date="2015-07" db="EMBL/GenBank/DDBJ databases">
        <title>Emmonsia species relationships and genome sequence.</title>
        <authorList>
            <person name="Cuomo C.A."/>
            <person name="Schwartz I.S."/>
            <person name="Kenyon C."/>
            <person name="de Hoog G.S."/>
            <person name="Govender N.P."/>
            <person name="Botha A."/>
            <person name="Moreno L."/>
            <person name="de Vries M."/>
            <person name="Munoz J.F."/>
            <person name="Stielow J.B."/>
        </authorList>
    </citation>
    <scope>NUCLEOTIDE SEQUENCE [LARGE SCALE GENOMIC DNA]</scope>
    <source>
        <strain evidence="2 3">CBS 136260</strain>
    </source>
</reference>
<dbReference type="Proteomes" id="UP000091918">
    <property type="component" value="Unassembled WGS sequence"/>
</dbReference>
<organism evidence="2 3">
    <name type="scientific">Emergomyces africanus</name>
    <dbReference type="NCBI Taxonomy" id="1955775"/>
    <lineage>
        <taxon>Eukaryota</taxon>
        <taxon>Fungi</taxon>
        <taxon>Dikarya</taxon>
        <taxon>Ascomycota</taxon>
        <taxon>Pezizomycotina</taxon>
        <taxon>Eurotiomycetes</taxon>
        <taxon>Eurotiomycetidae</taxon>
        <taxon>Onygenales</taxon>
        <taxon>Ajellomycetaceae</taxon>
        <taxon>Emergomyces</taxon>
    </lineage>
</organism>
<feature type="region of interest" description="Disordered" evidence="1">
    <location>
        <begin position="55"/>
        <end position="98"/>
    </location>
</feature>
<sequence>MGYLAEFRQSLYSFLTPRKTPCHQSQPQPTISPTSTVELHAQSLSQVLQRRSMSPSFKTQNWLSSTTPSTTPSQLGGSNEEENELISLSGKQGYPSSKRRGIMETPHEAYKNFMQLPTPAASGLKRRLGFERAYLQEETVGDRVHYQSNIEFYYTQLANIR</sequence>
<evidence type="ECO:0000256" key="1">
    <source>
        <dbReference type="SAM" id="MobiDB-lite"/>
    </source>
</evidence>
<keyword evidence="3" id="KW-1185">Reference proteome</keyword>
<protein>
    <submittedName>
        <fullName evidence="2">Uncharacterized protein</fullName>
    </submittedName>
</protein>
<name>A0A1B7NVX3_9EURO</name>
<gene>
    <name evidence="2" type="ORF">ACJ72_04738</name>
</gene>
<dbReference type="AlphaFoldDB" id="A0A1B7NVX3"/>
<dbReference type="EMBL" id="LGUA01000587">
    <property type="protein sequence ID" value="OAX80924.1"/>
    <property type="molecule type" value="Genomic_DNA"/>
</dbReference>
<accession>A0A1B7NVX3</accession>
<feature type="compositionally biased region" description="Low complexity" evidence="1">
    <location>
        <begin position="64"/>
        <end position="78"/>
    </location>
</feature>
<comment type="caution">
    <text evidence="2">The sequence shown here is derived from an EMBL/GenBank/DDBJ whole genome shotgun (WGS) entry which is preliminary data.</text>
</comment>
<proteinExistence type="predicted"/>
<dbReference type="STRING" id="1658172.A0A1B7NVX3"/>
<evidence type="ECO:0000313" key="2">
    <source>
        <dbReference type="EMBL" id="OAX80924.1"/>
    </source>
</evidence>
<evidence type="ECO:0000313" key="3">
    <source>
        <dbReference type="Proteomes" id="UP000091918"/>
    </source>
</evidence>